<reference evidence="8 9" key="1">
    <citation type="submission" date="2024-08" db="EMBL/GenBank/DDBJ databases">
        <authorList>
            <person name="Cucini C."/>
            <person name="Frati F."/>
        </authorList>
    </citation>
    <scope>NUCLEOTIDE SEQUENCE [LARGE SCALE GENOMIC DNA]</scope>
</reference>
<evidence type="ECO:0000259" key="6">
    <source>
        <dbReference type="PROSITE" id="PS50835"/>
    </source>
</evidence>
<dbReference type="SUPFAM" id="SSF48726">
    <property type="entry name" value="Immunoglobulin"/>
    <property type="match status" value="6"/>
</dbReference>
<accession>A0ABP1RW26</accession>
<feature type="domain" description="Ig-like" evidence="6">
    <location>
        <begin position="507"/>
        <end position="587"/>
    </location>
</feature>
<dbReference type="PANTHER" id="PTHR44170:SF6">
    <property type="entry name" value="CONTACTIN"/>
    <property type="match status" value="1"/>
</dbReference>
<feature type="domain" description="Fibronectin type-III" evidence="7">
    <location>
        <begin position="1207"/>
        <end position="1306"/>
    </location>
</feature>
<feature type="region of interest" description="Disordered" evidence="3">
    <location>
        <begin position="30"/>
        <end position="117"/>
    </location>
</feature>
<feature type="compositionally biased region" description="Low complexity" evidence="3">
    <location>
        <begin position="52"/>
        <end position="74"/>
    </location>
</feature>
<feature type="domain" description="Ig-like" evidence="6">
    <location>
        <begin position="690"/>
        <end position="777"/>
    </location>
</feature>
<keyword evidence="9" id="KW-1185">Reference proteome</keyword>
<dbReference type="SMART" id="SM00034">
    <property type="entry name" value="CLECT"/>
    <property type="match status" value="1"/>
</dbReference>
<evidence type="ECO:0000256" key="3">
    <source>
        <dbReference type="SAM" id="MobiDB-lite"/>
    </source>
</evidence>
<dbReference type="PROSITE" id="PS50041">
    <property type="entry name" value="C_TYPE_LECTIN_2"/>
    <property type="match status" value="1"/>
</dbReference>
<evidence type="ECO:0000256" key="2">
    <source>
        <dbReference type="ARBA" id="ARBA00023157"/>
    </source>
</evidence>
<dbReference type="SUPFAM" id="SSF56436">
    <property type="entry name" value="C-type lectin-like"/>
    <property type="match status" value="1"/>
</dbReference>
<dbReference type="InterPro" id="IPR016186">
    <property type="entry name" value="C-type_lectin-like/link_sf"/>
</dbReference>
<feature type="domain" description="Ig-like" evidence="6">
    <location>
        <begin position="293"/>
        <end position="394"/>
    </location>
</feature>
<evidence type="ECO:0000259" key="5">
    <source>
        <dbReference type="PROSITE" id="PS50041"/>
    </source>
</evidence>
<dbReference type="SMART" id="SM00409">
    <property type="entry name" value="IG"/>
    <property type="match status" value="6"/>
</dbReference>
<dbReference type="Gene3D" id="2.60.40.10">
    <property type="entry name" value="Immunoglobulins"/>
    <property type="match status" value="10"/>
</dbReference>
<evidence type="ECO:0008006" key="10">
    <source>
        <dbReference type="Google" id="ProtNLM"/>
    </source>
</evidence>
<dbReference type="InterPro" id="IPR007110">
    <property type="entry name" value="Ig-like_dom"/>
</dbReference>
<keyword evidence="4" id="KW-0732">Signal</keyword>
<dbReference type="Proteomes" id="UP001642540">
    <property type="component" value="Unassembled WGS sequence"/>
</dbReference>
<dbReference type="SUPFAM" id="SSF49265">
    <property type="entry name" value="Fibronectin type III"/>
    <property type="match status" value="2"/>
</dbReference>
<feature type="domain" description="Ig-like" evidence="6">
    <location>
        <begin position="418"/>
        <end position="488"/>
    </location>
</feature>
<dbReference type="CDD" id="cd00063">
    <property type="entry name" value="FN3"/>
    <property type="match status" value="4"/>
</dbReference>
<feature type="compositionally biased region" description="Basic and acidic residues" evidence="3">
    <location>
        <begin position="989"/>
        <end position="998"/>
    </location>
</feature>
<organism evidence="8 9">
    <name type="scientific">Orchesella dallaii</name>
    <dbReference type="NCBI Taxonomy" id="48710"/>
    <lineage>
        <taxon>Eukaryota</taxon>
        <taxon>Metazoa</taxon>
        <taxon>Ecdysozoa</taxon>
        <taxon>Arthropoda</taxon>
        <taxon>Hexapoda</taxon>
        <taxon>Collembola</taxon>
        <taxon>Entomobryomorpha</taxon>
        <taxon>Entomobryoidea</taxon>
        <taxon>Orchesellidae</taxon>
        <taxon>Orchesellinae</taxon>
        <taxon>Orchesella</taxon>
    </lineage>
</organism>
<dbReference type="PANTHER" id="PTHR44170">
    <property type="entry name" value="PROTEIN SIDEKICK"/>
    <property type="match status" value="1"/>
</dbReference>
<evidence type="ECO:0000256" key="4">
    <source>
        <dbReference type="SAM" id="SignalP"/>
    </source>
</evidence>
<name>A0ABP1RW26_9HEXA</name>
<dbReference type="InterPro" id="IPR001304">
    <property type="entry name" value="C-type_lectin-like"/>
</dbReference>
<dbReference type="InterPro" id="IPR016187">
    <property type="entry name" value="CTDL_fold"/>
</dbReference>
<dbReference type="CDD" id="cd00037">
    <property type="entry name" value="CLECT"/>
    <property type="match status" value="1"/>
</dbReference>
<dbReference type="InterPro" id="IPR013783">
    <property type="entry name" value="Ig-like_fold"/>
</dbReference>
<feature type="region of interest" description="Disordered" evidence="3">
    <location>
        <begin position="981"/>
        <end position="1005"/>
    </location>
</feature>
<feature type="compositionally biased region" description="Polar residues" evidence="3">
    <location>
        <begin position="31"/>
        <end position="43"/>
    </location>
</feature>
<evidence type="ECO:0000313" key="8">
    <source>
        <dbReference type="EMBL" id="CAL8137312.1"/>
    </source>
</evidence>
<dbReference type="InterPro" id="IPR003961">
    <property type="entry name" value="FN3_dom"/>
</dbReference>
<feature type="domain" description="Fibronectin type-III" evidence="7">
    <location>
        <begin position="996"/>
        <end position="1095"/>
    </location>
</feature>
<evidence type="ECO:0000313" key="9">
    <source>
        <dbReference type="Proteomes" id="UP001642540"/>
    </source>
</evidence>
<evidence type="ECO:0000256" key="1">
    <source>
        <dbReference type="ARBA" id="ARBA00022737"/>
    </source>
</evidence>
<dbReference type="InterPro" id="IPR036116">
    <property type="entry name" value="FN3_sf"/>
</dbReference>
<gene>
    <name evidence="8" type="ORF">ODALV1_LOCUS26861</name>
</gene>
<sequence>MGTVRVFLPFVLLSSTITFAQRNDFQPFPPVTNNNIFGSPQQRDPSRDPFGNQNQNPQNQGNNNSNNNNNNNNQFDNARPPNRQDTFSNNNNNNPFSTRRDPFGSYTPRLDITDPSYTFTGNEEKRCPQTWDMFRESCYRFVQSPTRTRLEAQRNCQAYGNDADLVSLNSMEEHSYIVRKLLATDSQHRTWYISTRETSPGSWTNSDGTSMVNIDQAFLQDQPFSSFNVPRTYLAYSFSDRRKLWGLLKVTGQEPNQYICEVPLSKVPYILVDTRDFEYGLEVSDPKKIPRGPYFIREPTSEVFDISRAIPLSYVSLTCVAGGWPAPNYEWFKEEYRNNTLVSIKIDPLKNSKFTLSGGSLIIHEPKQKDDRGSYHCVASNEFGSIISESVSLTFGYIAEFILQRTTEFANQFWGKAIYCDPPQHFPGVHYYWSRDYFPNFLEEDQRVFVSYDGNLYISSVDMSDSGTFSCNVQSVVSDSGRNGPLFSLRVIPHGNHQQLKFPNNFPKVFPESPKAGDSIRLECVAFGYPVPAYNWTRMGLGLPRNAILSNYNRVITIRNVTVEDQGEYSCRATNSRLFIESTVTLSIQAAPHFNIPIGDRHMDKGSDLTWMCEAFGIPGVSYQWYRNGRPLARETLPPPDVGRYIIQDNILTIRELDEERDAGMYQCRANNSLAARYSSGQLRVLLLRPSFKKRPVDPEILGAEGGNVTIRCDPEAAPRPRFTWRKDGNMIGVGGRRRILPSGALLINPVAREDQGIYTCIAQNTLGMAESSGRLTILRGPALIEFLPERIQSSVGSQLSLRCRADADEALDIAYIWKHNGLRINETLDRFHIDSRFGLLDVYNLSLADKGEYECEVMTWVGNLRSLARVEIRGPPGPPGGVEALDLTATDATVRWTDGAMHGADAYSYSIEGRTQWDKTWTVLVENATAFDAERAIGGGRLGPETNRKEIKIKGALSPWCAYEFRVMSANVYGFGPPSAPSPQYNTHPDRPHKAPDNVRGGGGKTNSLTITWDPLPPQEQNGPGVYYRIYWRRNGTNEEFQSVPLKQWGNIGAYVVSVPSQYYYTLYEVMVQPFNDIGKGPVSNISTAFTAEDMPQATPTLVTPMPYNSTAINVTWTPVEETRERIRGKLLGYRIRYWQKKDNNLYDTDAINYLSRFPERPWALILGLQPNTYYYVQVMAYNSAGPGPASEPIFERTLKKAPQKPPTAVNVRALDLSTVVVTWRYVAPSIEEETLSGYKVRIWEADQDIATANDTYVLIQSRKLEATLDNLKTGKTYVLRVLAYSAGGDGKMSSPATEFVLGDTETLRSGTPRFDSVSLMMMITLCMALLFPM</sequence>
<feature type="chain" id="PRO_5047239723" description="Contactin" evidence="4">
    <location>
        <begin position="23"/>
        <end position="1335"/>
    </location>
</feature>
<proteinExistence type="predicted"/>
<feature type="signal peptide" evidence="4">
    <location>
        <begin position="1"/>
        <end position="22"/>
    </location>
</feature>
<dbReference type="PROSITE" id="PS50853">
    <property type="entry name" value="FN3"/>
    <property type="match status" value="4"/>
</dbReference>
<feature type="domain" description="Ig-like" evidence="6">
    <location>
        <begin position="782"/>
        <end position="874"/>
    </location>
</feature>
<dbReference type="Pfam" id="PF13927">
    <property type="entry name" value="Ig_3"/>
    <property type="match status" value="4"/>
</dbReference>
<evidence type="ECO:0000259" key="7">
    <source>
        <dbReference type="PROSITE" id="PS50853"/>
    </source>
</evidence>
<dbReference type="InterPro" id="IPR003598">
    <property type="entry name" value="Ig_sub2"/>
</dbReference>
<dbReference type="InterPro" id="IPR003599">
    <property type="entry name" value="Ig_sub"/>
</dbReference>
<keyword evidence="2" id="KW-1015">Disulfide bond</keyword>
<dbReference type="PROSITE" id="PS50835">
    <property type="entry name" value="IG_LIKE"/>
    <property type="match status" value="6"/>
</dbReference>
<keyword evidence="1" id="KW-0677">Repeat</keyword>
<feature type="domain" description="Fibronectin type-III" evidence="7">
    <location>
        <begin position="879"/>
        <end position="991"/>
    </location>
</feature>
<dbReference type="Gene3D" id="3.10.100.10">
    <property type="entry name" value="Mannose-Binding Protein A, subunit A"/>
    <property type="match status" value="1"/>
</dbReference>
<dbReference type="Pfam" id="PF00041">
    <property type="entry name" value="fn3"/>
    <property type="match status" value="2"/>
</dbReference>
<dbReference type="InterPro" id="IPR036179">
    <property type="entry name" value="Ig-like_dom_sf"/>
</dbReference>
<dbReference type="EMBL" id="CAXLJM020000117">
    <property type="protein sequence ID" value="CAL8137312.1"/>
    <property type="molecule type" value="Genomic_DNA"/>
</dbReference>
<comment type="caution">
    <text evidence="8">The sequence shown here is derived from an EMBL/GenBank/DDBJ whole genome shotgun (WGS) entry which is preliminary data.</text>
</comment>
<dbReference type="SMART" id="SM00408">
    <property type="entry name" value="IGc2"/>
    <property type="match status" value="5"/>
</dbReference>
<feature type="domain" description="Fibronectin type-III" evidence="7">
    <location>
        <begin position="1100"/>
        <end position="1203"/>
    </location>
</feature>
<feature type="domain" description="Ig-like" evidence="6">
    <location>
        <begin position="592"/>
        <end position="684"/>
    </location>
</feature>
<protein>
    <recommendedName>
        <fullName evidence="10">Contactin</fullName>
    </recommendedName>
</protein>
<feature type="domain" description="C-type lectin" evidence="5">
    <location>
        <begin position="134"/>
        <end position="223"/>
    </location>
</feature>
<dbReference type="SMART" id="SM00060">
    <property type="entry name" value="FN3"/>
    <property type="match status" value="4"/>
</dbReference>